<reference evidence="1 2" key="1">
    <citation type="journal article" date="2015" name="Nature">
        <title>rRNA introns, odd ribosomes, and small enigmatic genomes across a large radiation of phyla.</title>
        <authorList>
            <person name="Brown C.T."/>
            <person name="Hug L.A."/>
            <person name="Thomas B.C."/>
            <person name="Sharon I."/>
            <person name="Castelle C.J."/>
            <person name="Singh A."/>
            <person name="Wilkins M.J."/>
            <person name="Williams K.H."/>
            <person name="Banfield J.F."/>
        </authorList>
    </citation>
    <scope>NUCLEOTIDE SEQUENCE [LARGE SCALE GENOMIC DNA]</scope>
</reference>
<evidence type="ECO:0000313" key="1">
    <source>
        <dbReference type="EMBL" id="KKR82963.1"/>
    </source>
</evidence>
<proteinExistence type="predicted"/>
<comment type="caution">
    <text evidence="1">The sequence shown here is derived from an EMBL/GenBank/DDBJ whole genome shotgun (WGS) entry which is preliminary data.</text>
</comment>
<name>A0A0G0U1H4_9BACT</name>
<dbReference type="AlphaFoldDB" id="A0A0G0U1H4"/>
<evidence type="ECO:0000313" key="2">
    <source>
        <dbReference type="Proteomes" id="UP000034601"/>
    </source>
</evidence>
<sequence>MNVYKCTIRTHNVLISLQTDSKGLYDYIQKDPFLHAHIADAEILPGTSFQADFKIIHKSSRENQITMDERSLEIYANIPDVIKYSQIIFLLIPILEMFYEQNDIYSISGAAISNFENGLILLGGQRAGKSTLTSILTKDNTLSYFSDERLLLNSEGGIFLGGNKAISLRKNIAESEMFSTSEKGKFMVSSSTNKLYYFPETRRPKKAKLKYLCLIQLNNIPFYTVKLNNFDIKLQLYNNITQTIRSCLNPIINLEFATPSFDNKTLSNKRLRKIAKLIDTQDIEGYELNGSIEEIKKWIKRKII</sequence>
<dbReference type="Proteomes" id="UP000034601">
    <property type="component" value="Unassembled WGS sequence"/>
</dbReference>
<organism evidence="1 2">
    <name type="scientific">Candidatus Daviesbacteria bacterium GW2011_GWA2_40_9</name>
    <dbReference type="NCBI Taxonomy" id="1618424"/>
    <lineage>
        <taxon>Bacteria</taxon>
        <taxon>Candidatus Daviesiibacteriota</taxon>
    </lineage>
</organism>
<dbReference type="EMBL" id="LCAB01000008">
    <property type="protein sequence ID" value="KKR82963.1"/>
    <property type="molecule type" value="Genomic_DNA"/>
</dbReference>
<gene>
    <name evidence="1" type="ORF">UU29_C0008G0072</name>
</gene>
<evidence type="ECO:0008006" key="3">
    <source>
        <dbReference type="Google" id="ProtNLM"/>
    </source>
</evidence>
<accession>A0A0G0U1H4</accession>
<protein>
    <recommendedName>
        <fullName evidence="3">HPr kinase</fullName>
    </recommendedName>
</protein>